<dbReference type="Proteomes" id="UP000035681">
    <property type="component" value="Unplaced"/>
</dbReference>
<keyword evidence="2" id="KW-1185">Reference proteome</keyword>
<evidence type="ECO:0000313" key="2">
    <source>
        <dbReference type="Proteomes" id="UP000035681"/>
    </source>
</evidence>
<organism evidence="2 3">
    <name type="scientific">Strongyloides stercoralis</name>
    <name type="common">Threadworm</name>
    <dbReference type="NCBI Taxonomy" id="6248"/>
    <lineage>
        <taxon>Eukaryota</taxon>
        <taxon>Metazoa</taxon>
        <taxon>Ecdysozoa</taxon>
        <taxon>Nematoda</taxon>
        <taxon>Chromadorea</taxon>
        <taxon>Rhabditida</taxon>
        <taxon>Tylenchina</taxon>
        <taxon>Panagrolaimomorpha</taxon>
        <taxon>Strongyloidoidea</taxon>
        <taxon>Strongyloididae</taxon>
        <taxon>Strongyloides</taxon>
    </lineage>
</organism>
<name>A0AAF5DIS1_STRER</name>
<feature type="region of interest" description="Disordered" evidence="1">
    <location>
        <begin position="133"/>
        <end position="206"/>
    </location>
</feature>
<protein>
    <submittedName>
        <fullName evidence="3">Uncharacterized protein</fullName>
    </submittedName>
</protein>
<dbReference type="WBParaSite" id="TCONS_00012964.p1">
    <property type="protein sequence ID" value="TCONS_00012964.p1"/>
    <property type="gene ID" value="XLOC_008751"/>
</dbReference>
<proteinExistence type="predicted"/>
<reference evidence="3" key="1">
    <citation type="submission" date="2024-02" db="UniProtKB">
        <authorList>
            <consortium name="WormBaseParasite"/>
        </authorList>
    </citation>
    <scope>IDENTIFICATION</scope>
</reference>
<sequence>MIASFGITEFLLLKNLSYEKIGYLKKNAINGVKLSCNRFFRRGQCTLFIDANQDRFFVIFLGKVPQIVYQDLFSLNNRRLRNPRMNKNLLGQMSNCASNRIDARTVIQICKFYGKQCGLKTKIKFIGTPSSFKRRNSSNGSIISRTSTIRRGSIGSRGSRGSVSSRGSGGSRRGSERGLRRGYRQSSLTVSQRRRNVFANEREDED</sequence>
<feature type="compositionally biased region" description="Low complexity" evidence="1">
    <location>
        <begin position="137"/>
        <end position="166"/>
    </location>
</feature>
<evidence type="ECO:0000256" key="1">
    <source>
        <dbReference type="SAM" id="MobiDB-lite"/>
    </source>
</evidence>
<accession>A0AAF5DIS1</accession>
<dbReference type="AlphaFoldDB" id="A0AAF5DIS1"/>
<evidence type="ECO:0000313" key="3">
    <source>
        <dbReference type="WBParaSite" id="TCONS_00012964.p1"/>
    </source>
</evidence>